<keyword evidence="2" id="KW-0560">Oxidoreductase</keyword>
<keyword evidence="6" id="KW-1185">Reference proteome</keyword>
<dbReference type="InterPro" id="IPR007526">
    <property type="entry name" value="SWIRM"/>
</dbReference>
<dbReference type="Proteomes" id="UP000319731">
    <property type="component" value="Unassembled WGS sequence"/>
</dbReference>
<protein>
    <recommendedName>
        <fullName evidence="4">SWIRM domain-containing protein</fullName>
    </recommendedName>
</protein>
<accession>A0A507BYT3</accession>
<reference evidence="5 6" key="1">
    <citation type="journal article" date="2019" name="Sci. Rep.">
        <title>Comparative genomics of chytrid fungi reveal insights into the obligate biotrophic and pathogenic lifestyle of Synchytrium endobioticum.</title>
        <authorList>
            <person name="van de Vossenberg B.T.L.H."/>
            <person name="Warris S."/>
            <person name="Nguyen H.D.T."/>
            <person name="van Gent-Pelzer M.P.E."/>
            <person name="Joly D.L."/>
            <person name="van de Geest H.C."/>
            <person name="Bonants P.J.M."/>
            <person name="Smith D.S."/>
            <person name="Levesque C.A."/>
            <person name="van der Lee T.A.J."/>
        </authorList>
    </citation>
    <scope>NUCLEOTIDE SEQUENCE [LARGE SCALE GENOMIC DNA]</scope>
    <source>
        <strain evidence="5 6">JEL517</strain>
    </source>
</reference>
<comment type="similarity">
    <text evidence="1">Belongs to the flavin monoamine oxidase family.</text>
</comment>
<dbReference type="STRING" id="1806994.A0A507BYT3"/>
<dbReference type="GO" id="GO:0003682">
    <property type="term" value="F:chromatin binding"/>
    <property type="evidence" value="ECO:0007669"/>
    <property type="project" value="TreeGrafter"/>
</dbReference>
<dbReference type="InterPro" id="IPR009057">
    <property type="entry name" value="Homeodomain-like_sf"/>
</dbReference>
<organism evidence="5 6">
    <name type="scientific">Synchytrium microbalum</name>
    <dbReference type="NCBI Taxonomy" id="1806994"/>
    <lineage>
        <taxon>Eukaryota</taxon>
        <taxon>Fungi</taxon>
        <taxon>Fungi incertae sedis</taxon>
        <taxon>Chytridiomycota</taxon>
        <taxon>Chytridiomycota incertae sedis</taxon>
        <taxon>Chytridiomycetes</taxon>
        <taxon>Synchytriales</taxon>
        <taxon>Synchytriaceae</taxon>
        <taxon>Synchytrium</taxon>
    </lineage>
</organism>
<dbReference type="Gene3D" id="3.50.50.60">
    <property type="entry name" value="FAD/NAD(P)-binding domain"/>
    <property type="match status" value="1"/>
</dbReference>
<comment type="caution">
    <text evidence="5">The sequence shown here is derived from an EMBL/GenBank/DDBJ whole genome shotgun (WGS) entry which is preliminary data.</text>
</comment>
<dbReference type="Gene3D" id="3.90.660.10">
    <property type="match status" value="1"/>
</dbReference>
<dbReference type="PROSITE" id="PS50934">
    <property type="entry name" value="SWIRM"/>
    <property type="match status" value="1"/>
</dbReference>
<dbReference type="GeneID" id="42005818"/>
<dbReference type="AlphaFoldDB" id="A0A507BYT3"/>
<dbReference type="GO" id="GO:0006338">
    <property type="term" value="P:chromatin remodeling"/>
    <property type="evidence" value="ECO:0007669"/>
    <property type="project" value="TreeGrafter"/>
</dbReference>
<evidence type="ECO:0000313" key="5">
    <source>
        <dbReference type="EMBL" id="TPX32271.1"/>
    </source>
</evidence>
<feature type="region of interest" description="Disordered" evidence="3">
    <location>
        <begin position="701"/>
        <end position="869"/>
    </location>
</feature>
<dbReference type="RefSeq" id="XP_031023514.1">
    <property type="nucleotide sequence ID" value="XM_031170521.1"/>
</dbReference>
<dbReference type="GO" id="GO:0010468">
    <property type="term" value="P:regulation of gene expression"/>
    <property type="evidence" value="ECO:0007669"/>
    <property type="project" value="UniProtKB-ARBA"/>
</dbReference>
<dbReference type="InterPro" id="IPR002937">
    <property type="entry name" value="Amino_oxidase"/>
</dbReference>
<gene>
    <name evidence="5" type="ORF">SmJEL517_g04593</name>
</gene>
<proteinExistence type="inferred from homology"/>
<dbReference type="GO" id="GO:0050660">
    <property type="term" value="F:flavin adenine dinucleotide binding"/>
    <property type="evidence" value="ECO:0007669"/>
    <property type="project" value="TreeGrafter"/>
</dbReference>
<sequence length="869" mass="96599">MSLAYWDAVFNNLKDVMEDKLAADASRISPIDVSLKEKALFPAYATDASSISRCYLYARNRVLAMFISNPLTYLRVEDVRKQLDFLPVSMVQDAYNFCLRQRLINFGLVNISPQLPINGQKRRPKIVIIGSGIAGLSTALELQTLFHNRPDISPDITILEGRQRSGGRIYTFPLLSKPMSTLGLDDGVREPACVELAAQIVTGFGRGNPLAVILRSQLGVELHYTRGRGPEDCPLYDYDGARVNDDKDKEIELLFNACLEKACQTILLDDGTPQLTNDDRDTIRSTQHGVEAPSLGAMIQYWLERDPKFRYMTHTDHRLFSWHVAHLEFANATTLESLSLHHWDQDDEYGFTGFHAMIKGGFSQLPVSYVERLKESIHYNKTVDKISWKDAGMVDVSCTDGTILECDAVVVTAPLGSLKSGMIEFEPPLSICASHKAAAITNLGFGLLNKVIMVFPRQFWRTDIDSFGYLNEAVSHSPEEYSRSRGISFHIWNWTNINGMPVLVAFISGKAALELEQVSDQVIVEKLMNILTAIHRDQAPIPKPIESVITRWSKDPYARGSYSSISPRATGQDYDHMAATIAGKIFWAGEHTNRQYPASVHGALLSGMRVATSIADIMMASIRPAWMGEPKRVLGNASSCPRPDCGVDLPPHISVFSHLQDHVKQEQQAHQQQRAPEAMKPRNEFVKSPIQIKLETLQRRSITKIDTSAPPTIKLTQPKPRQSDKVEAPRPTVKLSEPRPTSKHSSDKIDKLALRQISLATEPRSRQSTDPIPNIPTPPASYNHVKCENDVSKSNGVHESNQNNGSRKVSGRGDMPVTNGATANGRSSTTSPTSTVRKGPDSDADSVVVKVPKRARLVWNDEDHGGRRN</sequence>
<dbReference type="Pfam" id="PF04433">
    <property type="entry name" value="SWIRM"/>
    <property type="match status" value="1"/>
</dbReference>
<dbReference type="SUPFAM" id="SSF46689">
    <property type="entry name" value="Homeodomain-like"/>
    <property type="match status" value="1"/>
</dbReference>
<dbReference type="InterPro" id="IPR050281">
    <property type="entry name" value="Flavin_monoamine_oxidase"/>
</dbReference>
<evidence type="ECO:0000256" key="2">
    <source>
        <dbReference type="ARBA" id="ARBA00023002"/>
    </source>
</evidence>
<dbReference type="GO" id="GO:0016491">
    <property type="term" value="F:oxidoreductase activity"/>
    <property type="evidence" value="ECO:0007669"/>
    <property type="project" value="UniProtKB-KW"/>
</dbReference>
<dbReference type="OrthoDB" id="5046242at2759"/>
<dbReference type="SUPFAM" id="SSF51905">
    <property type="entry name" value="FAD/NAD(P)-binding domain"/>
    <property type="match status" value="1"/>
</dbReference>
<dbReference type="Gene3D" id="1.10.10.10">
    <property type="entry name" value="Winged helix-like DNA-binding domain superfamily/Winged helix DNA-binding domain"/>
    <property type="match status" value="1"/>
</dbReference>
<feature type="compositionally biased region" description="Basic and acidic residues" evidence="3">
    <location>
        <begin position="744"/>
        <end position="753"/>
    </location>
</feature>
<evidence type="ECO:0000313" key="6">
    <source>
        <dbReference type="Proteomes" id="UP000319731"/>
    </source>
</evidence>
<feature type="domain" description="SWIRM" evidence="4">
    <location>
        <begin position="19"/>
        <end position="115"/>
    </location>
</feature>
<name>A0A507BYT3_9FUNG</name>
<feature type="compositionally biased region" description="Basic and acidic residues" evidence="3">
    <location>
        <begin position="859"/>
        <end position="869"/>
    </location>
</feature>
<dbReference type="InterPro" id="IPR036188">
    <property type="entry name" value="FAD/NAD-bd_sf"/>
</dbReference>
<evidence type="ECO:0000256" key="1">
    <source>
        <dbReference type="ARBA" id="ARBA00005995"/>
    </source>
</evidence>
<feature type="region of interest" description="Disordered" evidence="3">
    <location>
        <begin position="665"/>
        <end position="689"/>
    </location>
</feature>
<feature type="compositionally biased region" description="Polar residues" evidence="3">
    <location>
        <begin position="792"/>
        <end position="807"/>
    </location>
</feature>
<dbReference type="PANTHER" id="PTHR10742:SF386">
    <property type="entry name" value="LYSINE-SPECIFIC HISTONE DEMETHYLASE 1A"/>
    <property type="match status" value="1"/>
</dbReference>
<evidence type="ECO:0000259" key="4">
    <source>
        <dbReference type="PROSITE" id="PS50934"/>
    </source>
</evidence>
<dbReference type="Pfam" id="PF01593">
    <property type="entry name" value="Amino_oxidase"/>
    <property type="match status" value="1"/>
</dbReference>
<dbReference type="EMBL" id="QEAO01000032">
    <property type="protein sequence ID" value="TPX32271.1"/>
    <property type="molecule type" value="Genomic_DNA"/>
</dbReference>
<dbReference type="SUPFAM" id="SSF54373">
    <property type="entry name" value="FAD-linked reductases, C-terminal domain"/>
    <property type="match status" value="1"/>
</dbReference>
<evidence type="ECO:0000256" key="3">
    <source>
        <dbReference type="SAM" id="MobiDB-lite"/>
    </source>
</evidence>
<dbReference type="InterPro" id="IPR036388">
    <property type="entry name" value="WH-like_DNA-bd_sf"/>
</dbReference>
<dbReference type="PANTHER" id="PTHR10742">
    <property type="entry name" value="FLAVIN MONOAMINE OXIDASE"/>
    <property type="match status" value="1"/>
</dbReference>